<evidence type="ECO:0000256" key="6">
    <source>
        <dbReference type="ARBA" id="ARBA00022970"/>
    </source>
</evidence>
<evidence type="ECO:0000256" key="4">
    <source>
        <dbReference type="ARBA" id="ARBA00022475"/>
    </source>
</evidence>
<evidence type="ECO:0000256" key="9">
    <source>
        <dbReference type="RuleBase" id="RU362122"/>
    </source>
</evidence>
<dbReference type="InterPro" id="IPR004685">
    <property type="entry name" value="Brnchd-chn_aa_trnsp_Livcs"/>
</dbReference>
<gene>
    <name evidence="10" type="primary">brnQ_2</name>
    <name evidence="10" type="ORF">GCM10009001_23890</name>
</gene>
<comment type="function">
    <text evidence="9">Component of the transport system for branched-chain amino acids.</text>
</comment>
<accession>A0ABP3R970</accession>
<feature type="transmembrane region" description="Helical" evidence="9">
    <location>
        <begin position="114"/>
        <end position="134"/>
    </location>
</feature>
<evidence type="ECO:0000313" key="11">
    <source>
        <dbReference type="Proteomes" id="UP001500866"/>
    </source>
</evidence>
<dbReference type="Pfam" id="PF05525">
    <property type="entry name" value="Branch_AA_trans"/>
    <property type="match status" value="1"/>
</dbReference>
<sequence>MNKNTFIIGFMLFALFFGAGNLIYPPTLGMEAGTSYWAAIGGFVITGVGLPILAVTAISYVNNDARELADKVHPMFGLIFTSVVYLAIGPFFGVPRAATVAYEMSLEPFMNGTSSLMLFIFTSLFFILVFVVSLNPSKMVDRIGQYLTPILLLSIVGLIVGGFFLLDNPLTAPSEKYAASPFFTGFVEGYLTMDAIAALAFGIIVVNAFKDRGIHSKQGLVKATLKAGALTGIGLIAVYSSIGWIGAKMAGTGNFANGGEILSGAADTMFGTFGALLLGVIVSLACFTTCVGLIVACGQFFAKITPLSYKWIITLVTVVSYLIANQGLNTIIKVSVPVLTFIYPIAIVLILLTFMQRLFGGAQSVFRGAILLTAVVSLYDGLTAFGLKMPAVTDALEYLPFFSIGLGWIVPALVGGIIGYLFKGKPAPAYTS</sequence>
<keyword evidence="7 9" id="KW-1133">Transmembrane helix</keyword>
<evidence type="ECO:0000256" key="8">
    <source>
        <dbReference type="ARBA" id="ARBA00023136"/>
    </source>
</evidence>
<comment type="subcellular location">
    <subcellularLocation>
        <location evidence="1 9">Cell membrane</location>
        <topology evidence="1 9">Multi-pass membrane protein</topology>
    </subcellularLocation>
</comment>
<keyword evidence="8 9" id="KW-0472">Membrane</keyword>
<keyword evidence="6 9" id="KW-0029">Amino-acid transport</keyword>
<dbReference type="RefSeq" id="WP_343813327.1">
    <property type="nucleotide sequence ID" value="NZ_BAAADS010000016.1"/>
</dbReference>
<keyword evidence="3 9" id="KW-0813">Transport</keyword>
<reference evidence="11" key="1">
    <citation type="journal article" date="2019" name="Int. J. Syst. Evol. Microbiol.">
        <title>The Global Catalogue of Microorganisms (GCM) 10K type strain sequencing project: providing services to taxonomists for standard genome sequencing and annotation.</title>
        <authorList>
            <consortium name="The Broad Institute Genomics Platform"/>
            <consortium name="The Broad Institute Genome Sequencing Center for Infectious Disease"/>
            <person name="Wu L."/>
            <person name="Ma J."/>
        </authorList>
    </citation>
    <scope>NUCLEOTIDE SEQUENCE [LARGE SCALE GENOMIC DNA]</scope>
    <source>
        <strain evidence="11">JCM 15395</strain>
    </source>
</reference>
<evidence type="ECO:0000256" key="7">
    <source>
        <dbReference type="ARBA" id="ARBA00022989"/>
    </source>
</evidence>
<evidence type="ECO:0000313" key="10">
    <source>
        <dbReference type="EMBL" id="GAA0605848.1"/>
    </source>
</evidence>
<dbReference type="NCBIfam" id="TIGR00796">
    <property type="entry name" value="livcs"/>
    <property type="match status" value="1"/>
</dbReference>
<feature type="transmembrane region" description="Helical" evidence="9">
    <location>
        <begin position="366"/>
        <end position="387"/>
    </location>
</feature>
<dbReference type="Proteomes" id="UP001500866">
    <property type="component" value="Unassembled WGS sequence"/>
</dbReference>
<evidence type="ECO:0000256" key="2">
    <source>
        <dbReference type="ARBA" id="ARBA00008540"/>
    </source>
</evidence>
<feature type="transmembrane region" description="Helical" evidence="9">
    <location>
        <begin position="307"/>
        <end position="324"/>
    </location>
</feature>
<keyword evidence="5 9" id="KW-0812">Transmembrane</keyword>
<feature type="transmembrane region" description="Helical" evidence="9">
    <location>
        <begin position="146"/>
        <end position="166"/>
    </location>
</feature>
<feature type="transmembrane region" description="Helical" evidence="9">
    <location>
        <begin position="36"/>
        <end position="61"/>
    </location>
</feature>
<comment type="caution">
    <text evidence="10">The sequence shown here is derived from an EMBL/GenBank/DDBJ whole genome shotgun (WGS) entry which is preliminary data.</text>
</comment>
<feature type="transmembrane region" description="Helical" evidence="9">
    <location>
        <begin position="186"/>
        <end position="206"/>
    </location>
</feature>
<comment type="similarity">
    <text evidence="2 9">Belongs to the branched chain amino acid transporter family.</text>
</comment>
<organism evidence="10 11">
    <name type="scientific">Virgibacillus siamensis</name>
    <dbReference type="NCBI Taxonomy" id="480071"/>
    <lineage>
        <taxon>Bacteria</taxon>
        <taxon>Bacillati</taxon>
        <taxon>Bacillota</taxon>
        <taxon>Bacilli</taxon>
        <taxon>Bacillales</taxon>
        <taxon>Bacillaceae</taxon>
        <taxon>Virgibacillus</taxon>
    </lineage>
</organism>
<evidence type="ECO:0000256" key="3">
    <source>
        <dbReference type="ARBA" id="ARBA00022448"/>
    </source>
</evidence>
<feature type="transmembrane region" description="Helical" evidence="9">
    <location>
        <begin position="227"/>
        <end position="247"/>
    </location>
</feature>
<feature type="transmembrane region" description="Helical" evidence="9">
    <location>
        <begin position="7"/>
        <end position="24"/>
    </location>
</feature>
<protein>
    <recommendedName>
        <fullName evidence="9">Branched-chain amino acid transport system carrier protein</fullName>
    </recommendedName>
</protein>
<evidence type="ECO:0000256" key="1">
    <source>
        <dbReference type="ARBA" id="ARBA00004651"/>
    </source>
</evidence>
<dbReference type="PANTHER" id="PTHR30588:SF0">
    <property type="entry name" value="BRANCHED-CHAIN AMINO ACID PERMEASE BRNQ"/>
    <property type="match status" value="1"/>
</dbReference>
<feature type="transmembrane region" description="Helical" evidence="9">
    <location>
        <begin position="399"/>
        <end position="422"/>
    </location>
</feature>
<keyword evidence="11" id="KW-1185">Reference proteome</keyword>
<feature type="transmembrane region" description="Helical" evidence="9">
    <location>
        <begin position="330"/>
        <end position="354"/>
    </location>
</feature>
<evidence type="ECO:0000256" key="5">
    <source>
        <dbReference type="ARBA" id="ARBA00022692"/>
    </source>
</evidence>
<feature type="transmembrane region" description="Helical" evidence="9">
    <location>
        <begin position="273"/>
        <end position="295"/>
    </location>
</feature>
<proteinExistence type="inferred from homology"/>
<feature type="transmembrane region" description="Helical" evidence="9">
    <location>
        <begin position="73"/>
        <end position="94"/>
    </location>
</feature>
<dbReference type="PANTHER" id="PTHR30588">
    <property type="entry name" value="BRANCHED-CHAIN AMINO ACID TRANSPORT SYSTEM 2 CARRIER PROTEIN"/>
    <property type="match status" value="1"/>
</dbReference>
<name>A0ABP3R970_9BACI</name>
<dbReference type="EMBL" id="BAAADS010000016">
    <property type="protein sequence ID" value="GAA0605848.1"/>
    <property type="molecule type" value="Genomic_DNA"/>
</dbReference>
<keyword evidence="4" id="KW-1003">Cell membrane</keyword>